<feature type="transmembrane region" description="Helical" evidence="2">
    <location>
        <begin position="57"/>
        <end position="76"/>
    </location>
</feature>
<evidence type="ECO:0000313" key="3">
    <source>
        <dbReference type="EMBL" id="KRY48238.1"/>
    </source>
</evidence>
<comment type="caution">
    <text evidence="3">The sequence shown here is derived from an EMBL/GenBank/DDBJ whole genome shotgun (WGS) entry which is preliminary data.</text>
</comment>
<evidence type="ECO:0000256" key="1">
    <source>
        <dbReference type="SAM" id="MobiDB-lite"/>
    </source>
</evidence>
<accession>A0A0V1CGT8</accession>
<evidence type="ECO:0000313" key="4">
    <source>
        <dbReference type="Proteomes" id="UP000054653"/>
    </source>
</evidence>
<reference evidence="3 4" key="1">
    <citation type="submission" date="2015-01" db="EMBL/GenBank/DDBJ databases">
        <title>Evolution of Trichinella species and genotypes.</title>
        <authorList>
            <person name="Korhonen P.K."/>
            <person name="Edoardo P."/>
            <person name="Giuseppe L.R."/>
            <person name="Gasser R.B."/>
        </authorList>
    </citation>
    <scope>NUCLEOTIDE SEQUENCE [LARGE SCALE GENOMIC DNA]</scope>
    <source>
        <strain evidence="3">ISS120</strain>
    </source>
</reference>
<gene>
    <name evidence="3" type="ORF">T03_16645</name>
</gene>
<protein>
    <submittedName>
        <fullName evidence="3">Uncharacterized protein</fullName>
    </submittedName>
</protein>
<keyword evidence="2" id="KW-0812">Transmembrane</keyword>
<dbReference type="Proteomes" id="UP000054653">
    <property type="component" value="Unassembled WGS sequence"/>
</dbReference>
<feature type="compositionally biased region" description="Polar residues" evidence="1">
    <location>
        <begin position="1"/>
        <end position="11"/>
    </location>
</feature>
<keyword evidence="2" id="KW-1133">Transmembrane helix</keyword>
<keyword evidence="4" id="KW-1185">Reference proteome</keyword>
<dbReference type="EMBL" id="JYDI01000214">
    <property type="protein sequence ID" value="KRY48238.1"/>
    <property type="molecule type" value="Genomic_DNA"/>
</dbReference>
<keyword evidence="2" id="KW-0472">Membrane</keyword>
<dbReference type="AlphaFoldDB" id="A0A0V1CGT8"/>
<proteinExistence type="predicted"/>
<feature type="region of interest" description="Disordered" evidence="1">
    <location>
        <begin position="1"/>
        <end position="20"/>
    </location>
</feature>
<feature type="transmembrane region" description="Helical" evidence="2">
    <location>
        <begin position="96"/>
        <end position="114"/>
    </location>
</feature>
<name>A0A0V1CGT8_TRIBR</name>
<evidence type="ECO:0000256" key="2">
    <source>
        <dbReference type="SAM" id="Phobius"/>
    </source>
</evidence>
<sequence>METDGFLSNTSDAEEEEVHSEKLATPLAPPHYFVKTEAELFWSFFRSRHRCMSGSSICLNMLLITVRLPIYLNVSIAVSHVPSAAPLSRLPHRQIIIYMSIFLPMNLISLTYSYEAYLRGLDTQYNVLQWLVEPAVRYVKCTDFVHDSNGLPHLQTATFLLMAL</sequence>
<organism evidence="3 4">
    <name type="scientific">Trichinella britovi</name>
    <name type="common">Parasitic roundworm</name>
    <dbReference type="NCBI Taxonomy" id="45882"/>
    <lineage>
        <taxon>Eukaryota</taxon>
        <taxon>Metazoa</taxon>
        <taxon>Ecdysozoa</taxon>
        <taxon>Nematoda</taxon>
        <taxon>Enoplea</taxon>
        <taxon>Dorylaimia</taxon>
        <taxon>Trichinellida</taxon>
        <taxon>Trichinellidae</taxon>
        <taxon>Trichinella</taxon>
    </lineage>
</organism>